<name>A0A645C3F1_9ZZZZ</name>
<comment type="caution">
    <text evidence="1">The sequence shown here is derived from an EMBL/GenBank/DDBJ whole genome shotgun (WGS) entry which is preliminary data.</text>
</comment>
<gene>
    <name evidence="1" type="ORF">SDC9_118859</name>
</gene>
<dbReference type="EMBL" id="VSSQ01024397">
    <property type="protein sequence ID" value="MPM71888.1"/>
    <property type="molecule type" value="Genomic_DNA"/>
</dbReference>
<reference evidence="1" key="1">
    <citation type="submission" date="2019-08" db="EMBL/GenBank/DDBJ databases">
        <authorList>
            <person name="Kucharzyk K."/>
            <person name="Murdoch R.W."/>
            <person name="Higgins S."/>
            <person name="Loffler F."/>
        </authorList>
    </citation>
    <scope>NUCLEOTIDE SEQUENCE</scope>
</reference>
<evidence type="ECO:0000313" key="1">
    <source>
        <dbReference type="EMBL" id="MPM71888.1"/>
    </source>
</evidence>
<protein>
    <submittedName>
        <fullName evidence="1">Uncharacterized protein</fullName>
    </submittedName>
</protein>
<dbReference type="AlphaFoldDB" id="A0A645C3F1"/>
<organism evidence="1">
    <name type="scientific">bioreactor metagenome</name>
    <dbReference type="NCBI Taxonomy" id="1076179"/>
    <lineage>
        <taxon>unclassified sequences</taxon>
        <taxon>metagenomes</taxon>
        <taxon>ecological metagenomes</taxon>
    </lineage>
</organism>
<accession>A0A645C3F1</accession>
<sequence>MLAVHHLCLNGIRRTQQFVDLLQVARKQQIADTGGRNQFAPLPRHRHHGHRNAVPAAQPGQHWHITLPAAAKGKIVAAEHRGGIHFIDQHLLHVLFGRKLVKVLIAGAIIPVHPQCRNAAAALVGRKQCFALDLVPLAQQKGKYPALHPAALCLLNGGTQHAAVAKVHAVKIAQRHRKFLLWSLDQFLHGKALALFFCGFAALHRA</sequence>
<proteinExistence type="predicted"/>